<organism evidence="3 4">
    <name type="scientific">Aeoliella mucimassa</name>
    <dbReference type="NCBI Taxonomy" id="2527972"/>
    <lineage>
        <taxon>Bacteria</taxon>
        <taxon>Pseudomonadati</taxon>
        <taxon>Planctomycetota</taxon>
        <taxon>Planctomycetia</taxon>
        <taxon>Pirellulales</taxon>
        <taxon>Lacipirellulaceae</taxon>
        <taxon>Aeoliella</taxon>
    </lineage>
</organism>
<dbReference type="PANTHER" id="PTHR30273:SF2">
    <property type="entry name" value="PROTEIN FECR"/>
    <property type="match status" value="1"/>
</dbReference>
<protein>
    <submittedName>
        <fullName evidence="3">FecR protein</fullName>
    </submittedName>
</protein>
<dbReference type="EMBL" id="CP036278">
    <property type="protein sequence ID" value="QDU57033.1"/>
    <property type="molecule type" value="Genomic_DNA"/>
</dbReference>
<feature type="region of interest" description="Disordered" evidence="1">
    <location>
        <begin position="67"/>
        <end position="96"/>
    </location>
</feature>
<dbReference type="InterPro" id="IPR038637">
    <property type="entry name" value="NPCBM_sf"/>
</dbReference>
<evidence type="ECO:0000313" key="4">
    <source>
        <dbReference type="Proteomes" id="UP000315750"/>
    </source>
</evidence>
<proteinExistence type="predicted"/>
<evidence type="ECO:0000313" key="3">
    <source>
        <dbReference type="EMBL" id="QDU57033.1"/>
    </source>
</evidence>
<keyword evidence="2" id="KW-0472">Membrane</keyword>
<sequence>MKPLTHEEHQRLLQLLDELCDAGLSSEEQRELETVLTENQAAQQVYVRYMDLQAGIRGFALATDGQQEGLLESSDASEDSDVPPGEHQIAQRNQSKVSGRRIRSAIFAAMASVAAVIAVAVWGGAHSWWPPSDSSGGTFASSGEAQTLNPLIEAKLYGAVGARWGGSSPVIIENSYFLRGTQLELQEGLAEIMFACGARIVVQGPAAIGIVDGQTVSLSQGRLAAYVPNDYGPFFVDTKQAKLTASSGEFGADIDADGSVEMRVYYGDVSIKAPGEFGRQNQLRLTGSEGARFDAKNSQLFSMLRPNHLHFVRYLSQAETTVNLADLVGGIPMPNEVVHSGISLHDGSRVQTYVDTVEGSKGFTATPTIRGVDGVFIPDGTNGGTQVDSIGRSFAHFPPTTGKTWSGAIMARRPSLEQGLSPMRLEFQDGIYGYINWLHVATKPEELCPENRGLIGIHANGGITFDLHAIRRQYPNHEMLCFRALVGNLEAKPERFEAEAWVLVDGEQRYHRSGFSREDGPDVIEIPLHSKDRFLVLAATDSDGDTAFDWVTFGDAVVEMQLDDRQQMF</sequence>
<gene>
    <name evidence="3" type="ORF">Pan181_32470</name>
</gene>
<keyword evidence="2" id="KW-1133">Transmembrane helix</keyword>
<dbReference type="Gene3D" id="2.60.120.1060">
    <property type="entry name" value="NPCBM/NEW2 domain"/>
    <property type="match status" value="1"/>
</dbReference>
<dbReference type="AlphaFoldDB" id="A0A518AQP9"/>
<name>A0A518AQP9_9BACT</name>
<dbReference type="PANTHER" id="PTHR30273">
    <property type="entry name" value="PERIPLASMIC SIGNAL SENSOR AND SIGMA FACTOR ACTIVATOR FECR-RELATED"/>
    <property type="match status" value="1"/>
</dbReference>
<dbReference type="OrthoDB" id="265762at2"/>
<keyword evidence="2" id="KW-0812">Transmembrane</keyword>
<dbReference type="InterPro" id="IPR012373">
    <property type="entry name" value="Ferrdict_sens_TM"/>
</dbReference>
<evidence type="ECO:0000256" key="1">
    <source>
        <dbReference type="SAM" id="MobiDB-lite"/>
    </source>
</evidence>
<dbReference type="GO" id="GO:0016989">
    <property type="term" value="F:sigma factor antagonist activity"/>
    <property type="evidence" value="ECO:0007669"/>
    <property type="project" value="TreeGrafter"/>
</dbReference>
<keyword evidence="4" id="KW-1185">Reference proteome</keyword>
<evidence type="ECO:0000256" key="2">
    <source>
        <dbReference type="SAM" id="Phobius"/>
    </source>
</evidence>
<accession>A0A518AQP9</accession>
<dbReference type="Proteomes" id="UP000315750">
    <property type="component" value="Chromosome"/>
</dbReference>
<dbReference type="KEGG" id="amuc:Pan181_32470"/>
<reference evidence="3 4" key="1">
    <citation type="submission" date="2019-02" db="EMBL/GenBank/DDBJ databases">
        <title>Deep-cultivation of Planctomycetes and their phenomic and genomic characterization uncovers novel biology.</title>
        <authorList>
            <person name="Wiegand S."/>
            <person name="Jogler M."/>
            <person name="Boedeker C."/>
            <person name="Pinto D."/>
            <person name="Vollmers J."/>
            <person name="Rivas-Marin E."/>
            <person name="Kohn T."/>
            <person name="Peeters S.H."/>
            <person name="Heuer A."/>
            <person name="Rast P."/>
            <person name="Oberbeckmann S."/>
            <person name="Bunk B."/>
            <person name="Jeske O."/>
            <person name="Meyerdierks A."/>
            <person name="Storesund J.E."/>
            <person name="Kallscheuer N."/>
            <person name="Luecker S."/>
            <person name="Lage O.M."/>
            <person name="Pohl T."/>
            <person name="Merkel B.J."/>
            <person name="Hornburger P."/>
            <person name="Mueller R.-W."/>
            <person name="Bruemmer F."/>
            <person name="Labrenz M."/>
            <person name="Spormann A.M."/>
            <person name="Op den Camp H."/>
            <person name="Overmann J."/>
            <person name="Amann R."/>
            <person name="Jetten M.S.M."/>
            <person name="Mascher T."/>
            <person name="Medema M.H."/>
            <person name="Devos D.P."/>
            <person name="Kaster A.-K."/>
            <person name="Ovreas L."/>
            <person name="Rohde M."/>
            <person name="Galperin M.Y."/>
            <person name="Jogler C."/>
        </authorList>
    </citation>
    <scope>NUCLEOTIDE SEQUENCE [LARGE SCALE GENOMIC DNA]</scope>
    <source>
        <strain evidence="3 4">Pan181</strain>
    </source>
</reference>
<feature type="transmembrane region" description="Helical" evidence="2">
    <location>
        <begin position="105"/>
        <end position="129"/>
    </location>
</feature>
<dbReference type="RefSeq" id="WP_145247910.1">
    <property type="nucleotide sequence ID" value="NZ_CP036278.1"/>
</dbReference>